<dbReference type="Gene3D" id="1.20.1640.10">
    <property type="entry name" value="Multidrug efflux transporter AcrB transmembrane domain"/>
    <property type="match status" value="3"/>
</dbReference>
<dbReference type="RefSeq" id="WP_013631370.1">
    <property type="nucleotide sequence ID" value="NC_015177.1"/>
</dbReference>
<feature type="transmembrane region" description="Helical" evidence="1">
    <location>
        <begin position="435"/>
        <end position="456"/>
    </location>
</feature>
<accession>F0S4B0</accession>
<feature type="transmembrane region" description="Helical" evidence="1">
    <location>
        <begin position="351"/>
        <end position="369"/>
    </location>
</feature>
<dbReference type="InterPro" id="IPR001036">
    <property type="entry name" value="Acrflvin-R"/>
</dbReference>
<organism evidence="2 3">
    <name type="scientific">Pseudopedobacter saltans (strain ATCC 51119 / DSM 12145 / JCM 21818 / CCUG 39354 / LMG 10337 / NBRC 100064 / NCIMB 13643)</name>
    <name type="common">Pedobacter saltans</name>
    <dbReference type="NCBI Taxonomy" id="762903"/>
    <lineage>
        <taxon>Bacteria</taxon>
        <taxon>Pseudomonadati</taxon>
        <taxon>Bacteroidota</taxon>
        <taxon>Sphingobacteriia</taxon>
        <taxon>Sphingobacteriales</taxon>
        <taxon>Sphingobacteriaceae</taxon>
        <taxon>Pseudopedobacter</taxon>
    </lineage>
</organism>
<keyword evidence="3" id="KW-1185">Reference proteome</keyword>
<dbReference type="Pfam" id="PF00873">
    <property type="entry name" value="ACR_tran"/>
    <property type="match status" value="2"/>
</dbReference>
<feature type="transmembrane region" description="Helical" evidence="1">
    <location>
        <begin position="468"/>
        <end position="490"/>
    </location>
</feature>
<dbReference type="GO" id="GO:0042910">
    <property type="term" value="F:xenobiotic transmembrane transporter activity"/>
    <property type="evidence" value="ECO:0007669"/>
    <property type="project" value="TreeGrafter"/>
</dbReference>
<dbReference type="GO" id="GO:0005886">
    <property type="term" value="C:plasma membrane"/>
    <property type="evidence" value="ECO:0007669"/>
    <property type="project" value="TreeGrafter"/>
</dbReference>
<dbReference type="KEGG" id="psn:Pedsa_0282"/>
<dbReference type="STRING" id="762903.Pedsa_0282"/>
<feature type="transmembrane region" description="Helical" evidence="1">
    <location>
        <begin position="931"/>
        <end position="951"/>
    </location>
</feature>
<keyword evidence="1" id="KW-0472">Membrane</keyword>
<sequence length="1075" mass="122085">MIANQNPNNSCDKGIKLGFPAFSVIIAFTIFMIVGIAITPLISLRLEPSGFLNSITINFNWQKASAEMVEHEVTARLEGALATLKGVKKISSSSYTGGGYVRVDLDEHSSVNQIRYEAAILIRQIYSKLPIGVTYPVIRVNQPLGQGNKSVLSYTINGRGNLSEIQRYAERNIVPTLAQLNGVYDIRIYGGNQYNWELQYNSSDLVRYRIFPDEMVSAIDKYFKEYELGRVHVDNYLSGDSEYRYLKLRARRTDSIPWGSIPVKKIGGGIVYLGDIAKAKYVEQKPGSYYRINGLNAINLIVYAAEGTNYISLAGEIKRQMEQLKKSLPGDYSIVLSYDSSEHLKKELDKIIWRSLCTLAILLLFVFIVSRQLNYLLLILISLVANLLLAFILYYCLKLEINLYSLAAITVSMGMITDNSIVVIDHVRHKNNLKVFLAVTGSTLTTIGAVCIIFFLDEQQKVNLLDFAWVMIVNLGISLLVALFLIPALLEKIPLPQQRLSLMIRRKRKVVKWNRFYSLFISFNCRFRIYYIIVLILIFGLPFFMLPAKIEQKDFWGAKMYNATFGSSFYNENIRFGAEKWLGGTLRLFISQPGRFDYGNNSHERTRLTVNISMPKGASLAQMNRIAVDFENYLSQFKEIEKFQCKVNSGQSASIDILFHEEYDEGVFPDFLKSELETKAIYTGLADFTISGVGQGFNNQVNTQNANYSIVLQGFNYQELRNWAEQVKDILSENPRVDKISIGTERDWSGRKLDDEFVFRIDDNDQLLVNNVSPRNMQAAFNDFSADKRPAGSIFYRGNYIPVVLVPTKPTSTIWQVMNEPVQADSGAYIRLNGFASVDKEKVEDKIFRENQQYQLVVNYNFIGDHFFATMLSDRVINRIKVNLPFGYTIESATVNFWRGSEKKLAWTIFLTIAIVFMVCAVLLNSISQPLAVIAMIPISFIGVFITSYFFDYRFDEGGYAAFIILCGVVVNAALFILNDYNNLLKDQGHKDKLTLFVKSYNSKIIPVILSTVSMIIGLIPFIIYSKNDVFWYALAISTIGGLVFSMIAVLVFLPMFLKGIGKKSRKFKLIKNRL</sequence>
<dbReference type="eggNOG" id="COG0841">
    <property type="taxonomic scope" value="Bacteria"/>
</dbReference>
<dbReference type="PANTHER" id="PTHR32063:SF0">
    <property type="entry name" value="SWARMING MOTILITY PROTEIN SWRC"/>
    <property type="match status" value="1"/>
</dbReference>
<feature type="transmembrane region" description="Helical" evidence="1">
    <location>
        <begin position="529"/>
        <end position="546"/>
    </location>
</feature>
<dbReference type="Gene3D" id="3.30.70.1320">
    <property type="entry name" value="Multidrug efflux transporter AcrB pore domain like"/>
    <property type="match status" value="1"/>
</dbReference>
<feature type="transmembrane region" description="Helical" evidence="1">
    <location>
        <begin position="963"/>
        <end position="984"/>
    </location>
</feature>
<dbReference type="SUPFAM" id="SSF82866">
    <property type="entry name" value="Multidrug efflux transporter AcrB transmembrane domain"/>
    <property type="match status" value="2"/>
</dbReference>
<reference evidence="2 3" key="1">
    <citation type="journal article" date="2011" name="Stand. Genomic Sci.">
        <title>Complete genome sequence of the gliding, heparinolytic Pedobacter saltans type strain (113).</title>
        <authorList>
            <person name="Liolios K."/>
            <person name="Sikorski J."/>
            <person name="Lu M."/>
            <person name="Nolan M."/>
            <person name="Lapidus A."/>
            <person name="Lucas S."/>
            <person name="Hammon N."/>
            <person name="Deshpande S."/>
            <person name="Cheng J.F."/>
            <person name="Tapia R."/>
            <person name="Han C."/>
            <person name="Goodwin L."/>
            <person name="Pitluck S."/>
            <person name="Huntemann M."/>
            <person name="Ivanova N."/>
            <person name="Pagani I."/>
            <person name="Mavromatis K."/>
            <person name="Ovchinikova G."/>
            <person name="Pati A."/>
            <person name="Chen A."/>
            <person name="Palaniappan K."/>
            <person name="Land M."/>
            <person name="Hauser L."/>
            <person name="Brambilla E.M."/>
            <person name="Kotsyurbenko O."/>
            <person name="Rohde M."/>
            <person name="Tindall B.J."/>
            <person name="Abt B."/>
            <person name="Goker M."/>
            <person name="Detter J.C."/>
            <person name="Woyke T."/>
            <person name="Bristow J."/>
            <person name="Eisen J.A."/>
            <person name="Markowitz V."/>
            <person name="Hugenholtz P."/>
            <person name="Klenk H.P."/>
            <person name="Kyrpides N.C."/>
        </authorList>
    </citation>
    <scope>NUCLEOTIDE SEQUENCE [LARGE SCALE GENOMIC DNA]</scope>
    <source>
        <strain evidence="3">ATCC 51119 / DSM 12145 / JCM 21818 / LMG 10337 / NBRC 100064 / NCIMB 13643</strain>
    </source>
</reference>
<dbReference type="EMBL" id="CP002545">
    <property type="protein sequence ID" value="ADY50867.1"/>
    <property type="molecule type" value="Genomic_DNA"/>
</dbReference>
<feature type="transmembrane region" description="Helical" evidence="1">
    <location>
        <begin position="401"/>
        <end position="423"/>
    </location>
</feature>
<dbReference type="SUPFAM" id="SSF82693">
    <property type="entry name" value="Multidrug efflux transporter AcrB pore domain, PN1, PN2, PC1 and PC2 subdomains"/>
    <property type="match status" value="2"/>
</dbReference>
<protein>
    <submittedName>
        <fullName evidence="2">Acriflavin resistance protein</fullName>
    </submittedName>
</protein>
<dbReference type="HOGENOM" id="CLU_002755_0_2_10"/>
<evidence type="ECO:0000313" key="3">
    <source>
        <dbReference type="Proteomes" id="UP000000310"/>
    </source>
</evidence>
<evidence type="ECO:0000313" key="2">
    <source>
        <dbReference type="EMBL" id="ADY50867.1"/>
    </source>
</evidence>
<feature type="transmembrane region" description="Helical" evidence="1">
    <location>
        <begin position="905"/>
        <end position="924"/>
    </location>
</feature>
<feature type="transmembrane region" description="Helical" evidence="1">
    <location>
        <begin position="1005"/>
        <end position="1025"/>
    </location>
</feature>
<name>F0S4B0_PSESL</name>
<dbReference type="Gene3D" id="3.30.70.1430">
    <property type="entry name" value="Multidrug efflux transporter AcrB pore domain"/>
    <property type="match status" value="2"/>
</dbReference>
<gene>
    <name evidence="2" type="ordered locus">Pedsa_0282</name>
</gene>
<keyword evidence="1" id="KW-1133">Transmembrane helix</keyword>
<feature type="transmembrane region" description="Helical" evidence="1">
    <location>
        <begin position="21"/>
        <end position="42"/>
    </location>
</feature>
<feature type="transmembrane region" description="Helical" evidence="1">
    <location>
        <begin position="1031"/>
        <end position="1058"/>
    </location>
</feature>
<dbReference type="Gene3D" id="3.30.2090.10">
    <property type="entry name" value="Multidrug efflux transporter AcrB TolC docking domain, DN and DC subdomains"/>
    <property type="match status" value="2"/>
</dbReference>
<dbReference type="Gene3D" id="3.30.70.1440">
    <property type="entry name" value="Multidrug efflux transporter AcrB pore domain"/>
    <property type="match status" value="1"/>
</dbReference>
<dbReference type="Proteomes" id="UP000000310">
    <property type="component" value="Chromosome"/>
</dbReference>
<dbReference type="AlphaFoldDB" id="F0S4B0"/>
<evidence type="ECO:0000256" key="1">
    <source>
        <dbReference type="SAM" id="Phobius"/>
    </source>
</evidence>
<keyword evidence="1" id="KW-0812">Transmembrane</keyword>
<reference evidence="3" key="2">
    <citation type="submission" date="2011-02" db="EMBL/GenBank/DDBJ databases">
        <title>The complete genome of Pedobacter saltans DSM 12145.</title>
        <authorList>
            <consortium name="US DOE Joint Genome Institute (JGI-PGF)"/>
            <person name="Lucas S."/>
            <person name="Copeland A."/>
            <person name="Lapidus A."/>
            <person name="Bruce D."/>
            <person name="Goodwin L."/>
            <person name="Pitluck S."/>
            <person name="Kyrpides N."/>
            <person name="Mavromatis K."/>
            <person name="Pagani I."/>
            <person name="Ivanova N."/>
            <person name="Ovchinnikova G."/>
            <person name="Lu M."/>
            <person name="Detter J.C."/>
            <person name="Han C."/>
            <person name="Land M."/>
            <person name="Hauser L."/>
            <person name="Markowitz V."/>
            <person name="Cheng J.-F."/>
            <person name="Hugenholtz P."/>
            <person name="Woyke T."/>
            <person name="Wu D."/>
            <person name="Tindall B."/>
            <person name="Pomrenke H.G."/>
            <person name="Brambilla E."/>
            <person name="Klenk H.-P."/>
            <person name="Eisen J.A."/>
        </authorList>
    </citation>
    <scope>NUCLEOTIDE SEQUENCE [LARGE SCALE GENOMIC DNA]</scope>
    <source>
        <strain evidence="3">ATCC 51119 / DSM 12145 / JCM 21818 / LMG 10337 / NBRC 100064 / NCIMB 13643</strain>
    </source>
</reference>
<dbReference type="PANTHER" id="PTHR32063">
    <property type="match status" value="1"/>
</dbReference>
<dbReference type="OrthoDB" id="9809409at2"/>
<feature type="transmembrane region" description="Helical" evidence="1">
    <location>
        <begin position="376"/>
        <end position="395"/>
    </location>
</feature>
<dbReference type="InterPro" id="IPR027463">
    <property type="entry name" value="AcrB_DN_DC_subdom"/>
</dbReference>
<proteinExistence type="predicted"/>